<feature type="compositionally biased region" description="Basic and acidic residues" evidence="1">
    <location>
        <begin position="23"/>
        <end position="34"/>
    </location>
</feature>
<proteinExistence type="predicted"/>
<evidence type="ECO:0000313" key="2">
    <source>
        <dbReference type="EMBL" id="ACO57096.1"/>
    </source>
</evidence>
<dbReference type="EMBL" id="FJ867320">
    <property type="protein sequence ID" value="ACO57096.1"/>
    <property type="molecule type" value="Genomic_DNA"/>
</dbReference>
<feature type="region of interest" description="Disordered" evidence="1">
    <location>
        <begin position="1"/>
        <end position="34"/>
    </location>
</feature>
<protein>
    <submittedName>
        <fullName evidence="2">AGL13</fullName>
    </submittedName>
</protein>
<gene>
    <name evidence="2" type="primary">AGL13</name>
</gene>
<sequence length="34" mass="3708">GQQLRKTKGGACRSKSLAPEPENPGRDQRAREEG</sequence>
<organism evidence="2">
    <name type="scientific">Brachypodium phoenicoides</name>
    <dbReference type="NCBI Taxonomy" id="65973"/>
    <lineage>
        <taxon>Eukaryota</taxon>
        <taxon>Viridiplantae</taxon>
        <taxon>Streptophyta</taxon>
        <taxon>Embryophyta</taxon>
        <taxon>Tracheophyta</taxon>
        <taxon>Spermatophyta</taxon>
        <taxon>Magnoliopsida</taxon>
        <taxon>Liliopsida</taxon>
        <taxon>Poales</taxon>
        <taxon>Poaceae</taxon>
        <taxon>BOP clade</taxon>
        <taxon>Pooideae</taxon>
        <taxon>Stipodae</taxon>
        <taxon>Brachypodieae</taxon>
        <taxon>Brachypodium</taxon>
    </lineage>
</organism>
<feature type="non-terminal residue" evidence="2">
    <location>
        <position position="1"/>
    </location>
</feature>
<dbReference type="AlphaFoldDB" id="C1KT81"/>
<reference evidence="2" key="1">
    <citation type="journal article" date="2009" name="Mol. Ecol.">
        <title>Strong population structure characterizes weediness gene evolution in the invasive grass species Brachypodium distachyon.</title>
        <authorList>
            <person name="Bakker E.G."/>
            <person name="Montgomery B."/>
            <person name="Nguyen T."/>
            <person name="Eide K."/>
            <person name="Chang J."/>
            <person name="Mockler T.C."/>
            <person name="Liston A."/>
            <person name="Seabloom E.W."/>
            <person name="Borer E.T."/>
        </authorList>
    </citation>
    <scope>NUCLEOTIDE SEQUENCE</scope>
</reference>
<evidence type="ECO:0000256" key="1">
    <source>
        <dbReference type="SAM" id="MobiDB-lite"/>
    </source>
</evidence>
<accession>C1KT81</accession>
<name>C1KT81_9POAL</name>
<feature type="non-terminal residue" evidence="2">
    <location>
        <position position="34"/>
    </location>
</feature>